<dbReference type="PANTHER" id="PTHR42895">
    <property type="entry name" value="IRON-SULFUR CLUSTER-BINDING PROTEIN-RELATED"/>
    <property type="match status" value="1"/>
</dbReference>
<dbReference type="InterPro" id="IPR041414">
    <property type="entry name" value="Raco-like_middle"/>
</dbReference>
<dbReference type="EMBL" id="CP019646">
    <property type="protein sequence ID" value="AQQ71806.1"/>
    <property type="molecule type" value="Genomic_DNA"/>
</dbReference>
<dbReference type="Pfam" id="PF14574">
    <property type="entry name" value="RACo_C_ter"/>
    <property type="match status" value="1"/>
</dbReference>
<dbReference type="PROSITE" id="PS51085">
    <property type="entry name" value="2FE2S_FER_2"/>
    <property type="match status" value="1"/>
</dbReference>
<dbReference type="STRING" id="1851148.SMSP2_02185"/>
<dbReference type="Gene3D" id="3.10.20.880">
    <property type="match status" value="1"/>
</dbReference>
<dbReference type="InterPro" id="IPR040506">
    <property type="entry name" value="RACo_linker"/>
</dbReference>
<dbReference type="InterPro" id="IPR036010">
    <property type="entry name" value="2Fe-2S_ferredoxin-like_sf"/>
</dbReference>
<name>A0A1R7T5U8_9BACT</name>
<dbReference type="Pfam" id="PF00111">
    <property type="entry name" value="Fer2"/>
    <property type="match status" value="1"/>
</dbReference>
<reference evidence="3" key="1">
    <citation type="submission" date="2017-02" db="EMBL/GenBank/DDBJ databases">
        <title>Comparative genomics and description of representatives of a novel lineage of planctomycetes thriving in anoxic sediments.</title>
        <authorList>
            <person name="Spring S."/>
            <person name="Bunk B."/>
            <person name="Sproer C."/>
        </authorList>
    </citation>
    <scope>NUCLEOTIDE SEQUENCE [LARGE SCALE GENOMIC DNA]</scope>
    <source>
        <strain evidence="3">SM-Chi-D1</strain>
    </source>
</reference>
<dbReference type="OrthoDB" id="9810588at2"/>
<dbReference type="RefSeq" id="WP_146683944.1">
    <property type="nucleotide sequence ID" value="NZ_CP019646.1"/>
</dbReference>
<organism evidence="2 3">
    <name type="scientific">Limihaloglobus sulfuriphilus</name>
    <dbReference type="NCBI Taxonomy" id="1851148"/>
    <lineage>
        <taxon>Bacteria</taxon>
        <taxon>Pseudomonadati</taxon>
        <taxon>Planctomycetota</taxon>
        <taxon>Phycisphaerae</taxon>
        <taxon>Sedimentisphaerales</taxon>
        <taxon>Sedimentisphaeraceae</taxon>
        <taxon>Limihaloglobus</taxon>
    </lineage>
</organism>
<protein>
    <submittedName>
        <fullName evidence="2">Na(+)-translocating NADH-quinone reductase subunit F</fullName>
    </submittedName>
</protein>
<feature type="domain" description="2Fe-2S ferredoxin-type" evidence="1">
    <location>
        <begin position="4"/>
        <end position="98"/>
    </location>
</feature>
<sequence>MSEQQLRVIFQPSGRNVFVLPGTKIVEAAGRAGININMPCGGQGTCGKCRIQITSEEKTIPCQIEEDIFSREELKMGWRLACQTSVQNNMTVYIPDESLIIASQKILTKGRGIEKIQTRPAISKKYVELTEPTREDNKPDVERLSRQIGEHKLGLEQLRKLPKFLRENEFKATAVLADHMLIGLEQGNTANQCYGAAFDIGTSTIVGSLMDLCNGSEIAVTSGINPQVSYGDDILSRIEHASSCDDCLDQLRIQVITTINKMIESMCQGKSIHREQVYELVIAGNTTMEHLLCGIDPSSLGKVPFVPVHSKGMMFSASELGISINHRGLAYLFPIIGGFVGGDITAGILVTELACEKPPYLLVDVGTNGEIAIVKDEKIWAASTAAGPAFEGARISCGMRATHGAIEKVIFGDDLHCSTIGNATPVGICGSGLIDLAAELLKNGLLSTHGQLLPEDQVPARLSDAIKRRIRKSENGQISFLVYEQNNGRKDLKVVLSQKDIRELQLAVGAIRAGIEIMLRKTDTKVEDLENIFIAGGFGSFIRRANAQRIGLIPRDVSHNKISFIGNSSLEGAQLALLSTNARHRAEEIAKAVNHIQLSLDMDFQAEFANAMIFPEYQNN</sequence>
<dbReference type="Pfam" id="PF17651">
    <property type="entry name" value="Raco_middle"/>
    <property type="match status" value="1"/>
</dbReference>
<dbReference type="KEGG" id="pbas:SMSP2_02185"/>
<evidence type="ECO:0000259" key="1">
    <source>
        <dbReference type="PROSITE" id="PS51085"/>
    </source>
</evidence>
<evidence type="ECO:0000313" key="3">
    <source>
        <dbReference type="Proteomes" id="UP000188181"/>
    </source>
</evidence>
<dbReference type="GO" id="GO:0051536">
    <property type="term" value="F:iron-sulfur cluster binding"/>
    <property type="evidence" value="ECO:0007669"/>
    <property type="project" value="InterPro"/>
</dbReference>
<dbReference type="InterPro" id="IPR027980">
    <property type="entry name" value="RACo_C"/>
</dbReference>
<evidence type="ECO:0000313" key="2">
    <source>
        <dbReference type="EMBL" id="AQQ71806.1"/>
    </source>
</evidence>
<dbReference type="PANTHER" id="PTHR42895:SF2">
    <property type="entry name" value="IRON-SULFUR CLUSTER PROTEIN"/>
    <property type="match status" value="1"/>
</dbReference>
<dbReference type="InterPro" id="IPR012675">
    <property type="entry name" value="Beta-grasp_dom_sf"/>
</dbReference>
<gene>
    <name evidence="2" type="ORF">SMSP2_02185</name>
</gene>
<dbReference type="AlphaFoldDB" id="A0A1R7T5U8"/>
<dbReference type="Gene3D" id="3.30.420.480">
    <property type="entry name" value="Domain of unknown function (DUF4445)"/>
    <property type="match status" value="1"/>
</dbReference>
<proteinExistence type="predicted"/>
<dbReference type="SUPFAM" id="SSF54292">
    <property type="entry name" value="2Fe-2S ferredoxin-like"/>
    <property type="match status" value="1"/>
</dbReference>
<dbReference type="CDD" id="cd00207">
    <property type="entry name" value="fer2"/>
    <property type="match status" value="1"/>
</dbReference>
<dbReference type="InterPro" id="IPR001041">
    <property type="entry name" value="2Fe-2S_ferredoxin-type"/>
</dbReference>
<dbReference type="Pfam" id="PF17650">
    <property type="entry name" value="RACo_linker"/>
    <property type="match status" value="1"/>
</dbReference>
<dbReference type="Gene3D" id="3.10.20.30">
    <property type="match status" value="1"/>
</dbReference>
<dbReference type="InterPro" id="IPR052911">
    <property type="entry name" value="Corrinoid_activation_enz"/>
</dbReference>
<accession>A0A1R7T5U8</accession>
<dbReference type="InterPro" id="IPR042259">
    <property type="entry name" value="Raco-like_middle_sf"/>
</dbReference>
<dbReference type="Proteomes" id="UP000188181">
    <property type="component" value="Chromosome"/>
</dbReference>
<keyword evidence="3" id="KW-1185">Reference proteome</keyword>